<name>A0A1T4P1D9_9BACT</name>
<dbReference type="EMBL" id="FUWZ01000001">
    <property type="protein sequence ID" value="SJZ84768.1"/>
    <property type="molecule type" value="Genomic_DNA"/>
</dbReference>
<gene>
    <name evidence="2" type="ORF">SAMN04488128_1011837</name>
</gene>
<accession>A0A1T4P1D9</accession>
<proteinExistence type="predicted"/>
<feature type="chain" id="PRO_5010541819" description="Lipoprotein" evidence="1">
    <location>
        <begin position="27"/>
        <end position="215"/>
    </location>
</feature>
<evidence type="ECO:0008006" key="4">
    <source>
        <dbReference type="Google" id="ProtNLM"/>
    </source>
</evidence>
<organism evidence="2 3">
    <name type="scientific">Chitinophaga eiseniae</name>
    <dbReference type="NCBI Taxonomy" id="634771"/>
    <lineage>
        <taxon>Bacteria</taxon>
        <taxon>Pseudomonadati</taxon>
        <taxon>Bacteroidota</taxon>
        <taxon>Chitinophagia</taxon>
        <taxon>Chitinophagales</taxon>
        <taxon>Chitinophagaceae</taxon>
        <taxon>Chitinophaga</taxon>
    </lineage>
</organism>
<dbReference type="RefSeq" id="WP_143312824.1">
    <property type="nucleotide sequence ID" value="NZ_FUWZ01000001.1"/>
</dbReference>
<reference evidence="3" key="1">
    <citation type="submission" date="2017-02" db="EMBL/GenBank/DDBJ databases">
        <authorList>
            <person name="Varghese N."/>
            <person name="Submissions S."/>
        </authorList>
    </citation>
    <scope>NUCLEOTIDE SEQUENCE [LARGE SCALE GENOMIC DNA]</scope>
    <source>
        <strain evidence="3">DSM 22224</strain>
    </source>
</reference>
<protein>
    <recommendedName>
        <fullName evidence="4">Lipoprotein</fullName>
    </recommendedName>
</protein>
<dbReference type="Proteomes" id="UP000190367">
    <property type="component" value="Unassembled WGS sequence"/>
</dbReference>
<feature type="signal peptide" evidence="1">
    <location>
        <begin position="1"/>
        <end position="26"/>
    </location>
</feature>
<keyword evidence="1" id="KW-0732">Signal</keyword>
<dbReference type="AlphaFoldDB" id="A0A1T4P1D9"/>
<evidence type="ECO:0000313" key="2">
    <source>
        <dbReference type="EMBL" id="SJZ84768.1"/>
    </source>
</evidence>
<keyword evidence="3" id="KW-1185">Reference proteome</keyword>
<dbReference type="STRING" id="634771.SAMN04488128_1011837"/>
<evidence type="ECO:0000256" key="1">
    <source>
        <dbReference type="SAM" id="SignalP"/>
    </source>
</evidence>
<evidence type="ECO:0000313" key="3">
    <source>
        <dbReference type="Proteomes" id="UP000190367"/>
    </source>
</evidence>
<sequence length="215" mass="25049">MFSRARNNRLWMLATFVLFCSSCVYPNHTPRKGHLNGNGSFVVYKTPIHKNQELDTLENQQVTGIARFNGINYQSGFRVGRHEPDSGTTFIPLGLINRAVIRSGDNKDSLVYRRYDGNIWQVIKNRKDVSVLFRSYDNDNTWYSSYDNMTNGSVDSYYVIAVLKNDKKVEGIPYLNYSKESLLKFVNKQYRQHFKKSDFKDEDQLLEYILNQEGV</sequence>